<sequence length="107" mass="11324">MPKRDTIVLLTSDEAETITASINADHSKVAIKLLNQKLSENNGTLKALRSGPQSAEAFTSAAAAARENLALLGGLPACEERDALTGDLERALQIIEDGLEMHVRANG</sequence>
<reference evidence="1 2" key="1">
    <citation type="submission" date="2023-04" db="EMBL/GenBank/DDBJ databases">
        <title>Forest soil microbial communities from Buena Vista Peninsula, Colon Province, Panama.</title>
        <authorList>
            <person name="Bouskill N."/>
        </authorList>
    </citation>
    <scope>NUCLEOTIDE SEQUENCE [LARGE SCALE GENOMIC DNA]</scope>
    <source>
        <strain evidence="1 2">CFH S0262</strain>
    </source>
</reference>
<comment type="caution">
    <text evidence="1">The sequence shown here is derived from an EMBL/GenBank/DDBJ whole genome shotgun (WGS) entry which is preliminary data.</text>
</comment>
<keyword evidence="2" id="KW-1185">Reference proteome</keyword>
<protein>
    <submittedName>
        <fullName evidence="1">Uncharacterized protein</fullName>
    </submittedName>
</protein>
<name>A0ABT6MJC3_9NOCA</name>
<dbReference type="EMBL" id="JARXVC010000017">
    <property type="protein sequence ID" value="MDH6283896.1"/>
    <property type="molecule type" value="Genomic_DNA"/>
</dbReference>
<gene>
    <name evidence="1" type="ORF">M2280_005147</name>
</gene>
<dbReference type="Proteomes" id="UP001160334">
    <property type="component" value="Unassembled WGS sequence"/>
</dbReference>
<evidence type="ECO:0000313" key="1">
    <source>
        <dbReference type="EMBL" id="MDH6283896.1"/>
    </source>
</evidence>
<evidence type="ECO:0000313" key="2">
    <source>
        <dbReference type="Proteomes" id="UP001160334"/>
    </source>
</evidence>
<organism evidence="1 2">
    <name type="scientific">Prescottella agglutinans</name>
    <dbReference type="NCBI Taxonomy" id="1644129"/>
    <lineage>
        <taxon>Bacteria</taxon>
        <taxon>Bacillati</taxon>
        <taxon>Actinomycetota</taxon>
        <taxon>Actinomycetes</taxon>
        <taxon>Mycobacteriales</taxon>
        <taxon>Nocardiaceae</taxon>
        <taxon>Prescottella</taxon>
    </lineage>
</organism>
<accession>A0ABT6MJC3</accession>
<proteinExistence type="predicted"/>
<dbReference type="RefSeq" id="WP_280763154.1">
    <property type="nucleotide sequence ID" value="NZ_JARXVC010000017.1"/>
</dbReference>